<dbReference type="EMBL" id="CP023344">
    <property type="protein sequence ID" value="ATC62953.1"/>
    <property type="molecule type" value="Genomic_DNA"/>
</dbReference>
<reference evidence="2 3" key="1">
    <citation type="submission" date="2017-09" db="EMBL/GenBank/DDBJ databases">
        <title>Complete genome sequence of Verrucomicrobial strain HZ-65, isolated from freshwater.</title>
        <authorList>
            <person name="Choi A."/>
        </authorList>
    </citation>
    <scope>NUCLEOTIDE SEQUENCE [LARGE SCALE GENOMIC DNA]</scope>
    <source>
        <strain evidence="2 3">HZ-65</strain>
    </source>
</reference>
<keyword evidence="3" id="KW-1185">Reference proteome</keyword>
<dbReference type="CDD" id="cd02976">
    <property type="entry name" value="NrdH"/>
    <property type="match status" value="1"/>
</dbReference>
<dbReference type="PANTHER" id="PTHR34386:SF1">
    <property type="entry name" value="GLUTAREDOXIN-LIKE PROTEIN NRDH"/>
    <property type="match status" value="1"/>
</dbReference>
<dbReference type="InterPro" id="IPR002109">
    <property type="entry name" value="Glutaredoxin"/>
</dbReference>
<dbReference type="InterPro" id="IPR051548">
    <property type="entry name" value="Grx-like_ET"/>
</dbReference>
<dbReference type="OrthoDB" id="199124at2"/>
<protein>
    <submittedName>
        <fullName evidence="2">NrdH-redoxin</fullName>
    </submittedName>
</protein>
<evidence type="ECO:0000259" key="1">
    <source>
        <dbReference type="Pfam" id="PF00462"/>
    </source>
</evidence>
<accession>A0A290Q3F5</accession>
<dbReference type="KEGG" id="vbh:CMV30_02670"/>
<dbReference type="InterPro" id="IPR011767">
    <property type="entry name" value="GLR_AS"/>
</dbReference>
<dbReference type="InterPro" id="IPR036249">
    <property type="entry name" value="Thioredoxin-like_sf"/>
</dbReference>
<dbReference type="SUPFAM" id="SSF52833">
    <property type="entry name" value="Thioredoxin-like"/>
    <property type="match status" value="1"/>
</dbReference>
<dbReference type="AlphaFoldDB" id="A0A290Q3F5"/>
<dbReference type="RefSeq" id="WP_096054588.1">
    <property type="nucleotide sequence ID" value="NZ_CP023344.1"/>
</dbReference>
<dbReference type="PROSITE" id="PS51354">
    <property type="entry name" value="GLUTAREDOXIN_2"/>
    <property type="match status" value="1"/>
</dbReference>
<evidence type="ECO:0000313" key="2">
    <source>
        <dbReference type="EMBL" id="ATC62953.1"/>
    </source>
</evidence>
<dbReference type="GO" id="GO:0045454">
    <property type="term" value="P:cell redox homeostasis"/>
    <property type="evidence" value="ECO:0007669"/>
    <property type="project" value="TreeGrafter"/>
</dbReference>
<dbReference type="Pfam" id="PF00462">
    <property type="entry name" value="Glutaredoxin"/>
    <property type="match status" value="1"/>
</dbReference>
<dbReference type="PANTHER" id="PTHR34386">
    <property type="entry name" value="GLUTAREDOXIN"/>
    <property type="match status" value="1"/>
</dbReference>
<feature type="domain" description="Glutaredoxin" evidence="1">
    <location>
        <begin position="9"/>
        <end position="64"/>
    </location>
</feature>
<name>A0A290Q3F5_9BACT</name>
<gene>
    <name evidence="2" type="ORF">CMV30_02670</name>
</gene>
<dbReference type="Gene3D" id="3.40.30.10">
    <property type="entry name" value="Glutaredoxin"/>
    <property type="match status" value="1"/>
</dbReference>
<organism evidence="2 3">
    <name type="scientific">Nibricoccus aquaticus</name>
    <dbReference type="NCBI Taxonomy" id="2576891"/>
    <lineage>
        <taxon>Bacteria</taxon>
        <taxon>Pseudomonadati</taxon>
        <taxon>Verrucomicrobiota</taxon>
        <taxon>Opitutia</taxon>
        <taxon>Opitutales</taxon>
        <taxon>Opitutaceae</taxon>
        <taxon>Nibricoccus</taxon>
    </lineage>
</organism>
<evidence type="ECO:0000313" key="3">
    <source>
        <dbReference type="Proteomes" id="UP000217265"/>
    </source>
</evidence>
<dbReference type="PROSITE" id="PS00195">
    <property type="entry name" value="GLUTAREDOXIN_1"/>
    <property type="match status" value="1"/>
</dbReference>
<proteinExistence type="predicted"/>
<sequence>MKPNDLPILYVKTGCPYCIDAVKFLGEHGVGFRQVNVTDDQSAFAEMQKKSGQTKAPTLDWNGKILADFGIEELVPFLQARNVKLEDS</sequence>
<dbReference type="GO" id="GO:0009055">
    <property type="term" value="F:electron transfer activity"/>
    <property type="evidence" value="ECO:0007669"/>
    <property type="project" value="TreeGrafter"/>
</dbReference>
<dbReference type="Proteomes" id="UP000217265">
    <property type="component" value="Chromosome"/>
</dbReference>